<proteinExistence type="predicted"/>
<accession>A0ABR9DIC9</accession>
<gene>
    <name evidence="2" type="ORF">EBB_20605</name>
</gene>
<dbReference type="RefSeq" id="WP_192395597.1">
    <property type="nucleotide sequence ID" value="NZ_CAJHIU010000003.1"/>
</dbReference>
<name>A0ABR9DIC9_9GAMM</name>
<keyword evidence="3" id="KW-1185">Reference proteome</keyword>
<keyword evidence="1" id="KW-1133">Transmembrane helix</keyword>
<keyword evidence="1" id="KW-0812">Transmembrane</keyword>
<keyword evidence="1" id="KW-0472">Membrane</keyword>
<evidence type="ECO:0000256" key="1">
    <source>
        <dbReference type="SAM" id="Phobius"/>
    </source>
</evidence>
<evidence type="ECO:0000313" key="3">
    <source>
        <dbReference type="Proteomes" id="UP000641152"/>
    </source>
</evidence>
<protein>
    <submittedName>
        <fullName evidence="2">Uncharacterized protein</fullName>
    </submittedName>
</protein>
<comment type="caution">
    <text evidence="2">The sequence shown here is derived from an EMBL/GenBank/DDBJ whole genome shotgun (WGS) entry which is preliminary data.</text>
</comment>
<feature type="transmembrane region" description="Helical" evidence="1">
    <location>
        <begin position="45"/>
        <end position="66"/>
    </location>
</feature>
<dbReference type="Proteomes" id="UP000641152">
    <property type="component" value="Unassembled WGS sequence"/>
</dbReference>
<reference evidence="2 3" key="1">
    <citation type="submission" date="2020-09" db="EMBL/GenBank/DDBJ databases">
        <title>Methylomonas albis sp. nov. and Methylomonas fluvii sp. nov.: Two cold-adapted methanotrophs from the River Elbe and an amended description of Methylovulum psychrotolerans strain Eb1.</title>
        <authorList>
            <person name="Bussmann I.K."/>
            <person name="Klings K.-W."/>
            <person name="Warnstedt J."/>
            <person name="Hoppert M."/>
            <person name="Saborowski A."/>
            <person name="Horn F."/>
            <person name="Liebner S."/>
        </authorList>
    </citation>
    <scope>NUCLEOTIDE SEQUENCE [LARGE SCALE GENOMIC DNA]</scope>
    <source>
        <strain evidence="2 3">EbB</strain>
    </source>
</reference>
<evidence type="ECO:0000313" key="2">
    <source>
        <dbReference type="EMBL" id="MBD9362862.1"/>
    </source>
</evidence>
<organism evidence="2 3">
    <name type="scientific">Methylomonas fluvii</name>
    <dbReference type="NCBI Taxonomy" id="1854564"/>
    <lineage>
        <taxon>Bacteria</taxon>
        <taxon>Pseudomonadati</taxon>
        <taxon>Pseudomonadota</taxon>
        <taxon>Gammaproteobacteria</taxon>
        <taxon>Methylococcales</taxon>
        <taxon>Methylococcaceae</taxon>
        <taxon>Methylomonas</taxon>
    </lineage>
</organism>
<dbReference type="EMBL" id="JACXST010000003">
    <property type="protein sequence ID" value="MBD9362862.1"/>
    <property type="molecule type" value="Genomic_DNA"/>
</dbReference>
<sequence>MTCSAACVEPVFYPANAEEAFATAPARLTARRIKMYHDLLDLSPWVLTLAYIFNPALFAIGIPFGLSLSKPDVGRPSISSGRTVFKGRVNIEGNARQCSASTSRASGHDGLITVSYRR</sequence>